<dbReference type="Proteomes" id="UP000539350">
    <property type="component" value="Unassembled WGS sequence"/>
</dbReference>
<comment type="caution">
    <text evidence="1">The sequence shown here is derived from an EMBL/GenBank/DDBJ whole genome shotgun (WGS) entry which is preliminary data.</text>
</comment>
<dbReference type="RefSeq" id="WP_182174504.1">
    <property type="nucleotide sequence ID" value="NZ_JACFXU010000017.1"/>
</dbReference>
<protein>
    <submittedName>
        <fullName evidence="1">Plasmid mobilization relaxosome protein MobC</fullName>
    </submittedName>
</protein>
<dbReference type="Pfam" id="PF21983">
    <property type="entry name" value="NikA-like"/>
    <property type="match status" value="1"/>
</dbReference>
<keyword evidence="2" id="KW-1185">Reference proteome</keyword>
<accession>A0A7W2YKC7</accession>
<name>A0A7W2YKC7_9GAMM</name>
<reference evidence="1 2" key="1">
    <citation type="submission" date="2020-07" db="EMBL/GenBank/DDBJ databases">
        <title>Halieaceae bacterium, F7430, whole genome shotgun sequencing project.</title>
        <authorList>
            <person name="Jiang S."/>
            <person name="Liu Z.W."/>
            <person name="Du Z.J."/>
        </authorList>
    </citation>
    <scope>NUCLEOTIDE SEQUENCE [LARGE SCALE GENOMIC DNA]</scope>
    <source>
        <strain evidence="1 2">F7430</strain>
    </source>
</reference>
<dbReference type="AlphaFoldDB" id="A0A7W2YKC7"/>
<sequence length="203" mass="23283">MPREAKIGAPRGSHVYTLRLPADLREQWMSYCERNDKKAAATLRALMRYLIQDDLPTEVQNWVAKQVEGKPDSGPKERLEVRFTPTEYQGITTRAEAEGCSPQRWVINCVRAGLTHEPQFTMETTKALWESSYQLRAIGRNLNQITKRINKGLVNTVETEQLENLAEFIYLHTDKVAAVQDASISRWKINTNNQIKPQISIEL</sequence>
<evidence type="ECO:0000313" key="2">
    <source>
        <dbReference type="Proteomes" id="UP000539350"/>
    </source>
</evidence>
<organism evidence="1 2">
    <name type="scientific">Sediminihaliea albiluteola</name>
    <dbReference type="NCBI Taxonomy" id="2758564"/>
    <lineage>
        <taxon>Bacteria</taxon>
        <taxon>Pseudomonadati</taxon>
        <taxon>Pseudomonadota</taxon>
        <taxon>Gammaproteobacteria</taxon>
        <taxon>Cellvibrionales</taxon>
        <taxon>Halieaceae</taxon>
        <taxon>Sediminihaliea</taxon>
    </lineage>
</organism>
<gene>
    <name evidence="1" type="primary">mobC</name>
    <name evidence="1" type="ORF">H2508_13025</name>
</gene>
<proteinExistence type="predicted"/>
<evidence type="ECO:0000313" key="1">
    <source>
        <dbReference type="EMBL" id="MBA6414035.1"/>
    </source>
</evidence>
<dbReference type="EMBL" id="JACFXU010000017">
    <property type="protein sequence ID" value="MBA6414035.1"/>
    <property type="molecule type" value="Genomic_DNA"/>
</dbReference>
<dbReference type="InterPro" id="IPR053842">
    <property type="entry name" value="NikA-like"/>
</dbReference>